<dbReference type="EMBL" id="AATP01000005">
    <property type="protein sequence ID" value="EAU40937.1"/>
    <property type="molecule type" value="Genomic_DNA"/>
</dbReference>
<keyword evidence="1" id="KW-0597">Phosphoprotein</keyword>
<dbReference type="SMART" id="SM00448">
    <property type="entry name" value="REC"/>
    <property type="match status" value="1"/>
</dbReference>
<dbReference type="InterPro" id="IPR001789">
    <property type="entry name" value="Sig_transdc_resp-reg_receiver"/>
</dbReference>
<reference evidence="3 4" key="1">
    <citation type="journal article" date="2010" name="J. Bacteriol.">
        <title>Genome sequence of Fulvimarina pelagi HTCC2506T, a Mn(II)-oxidizing alphaproteobacterium possessing an aerobic anoxygenic photosynthetic gene cluster and Xanthorhodopsin.</title>
        <authorList>
            <person name="Kang I."/>
            <person name="Oh H.M."/>
            <person name="Lim S.I."/>
            <person name="Ferriera S."/>
            <person name="Giovannoni S.J."/>
            <person name="Cho J.C."/>
        </authorList>
    </citation>
    <scope>NUCLEOTIDE SEQUENCE [LARGE SCALE GENOMIC DNA]</scope>
    <source>
        <strain evidence="3 4">HTCC2506</strain>
    </source>
</reference>
<feature type="modified residue" description="4-aspartylphosphate" evidence="1">
    <location>
        <position position="61"/>
    </location>
</feature>
<sequence length="119" mass="13435">MFKRRETDPMRILILEDEPLIALDLEDTVREECGADVCLAHTVAEAEEYLGEGDVDFALLDVRLEGRGETSLPIARRLARADVPFCFVSSAVDRLPARYEKVPHVRKPFELSQIQAILP</sequence>
<proteinExistence type="predicted"/>
<evidence type="ECO:0000313" key="4">
    <source>
        <dbReference type="Proteomes" id="UP000004310"/>
    </source>
</evidence>
<dbReference type="InterPro" id="IPR011006">
    <property type="entry name" value="CheY-like_superfamily"/>
</dbReference>
<evidence type="ECO:0000259" key="2">
    <source>
        <dbReference type="PROSITE" id="PS50110"/>
    </source>
</evidence>
<evidence type="ECO:0000256" key="1">
    <source>
        <dbReference type="PROSITE-ProRule" id="PRU00169"/>
    </source>
</evidence>
<evidence type="ECO:0000313" key="3">
    <source>
        <dbReference type="EMBL" id="EAU40937.1"/>
    </source>
</evidence>
<protein>
    <submittedName>
        <fullName evidence="3">Response regulator receiver domain protein (CheY-like)</fullName>
    </submittedName>
</protein>
<organism evidence="3 4">
    <name type="scientific">Fulvimarina pelagi HTCC2506</name>
    <dbReference type="NCBI Taxonomy" id="314231"/>
    <lineage>
        <taxon>Bacteria</taxon>
        <taxon>Pseudomonadati</taxon>
        <taxon>Pseudomonadota</taxon>
        <taxon>Alphaproteobacteria</taxon>
        <taxon>Hyphomicrobiales</taxon>
        <taxon>Aurantimonadaceae</taxon>
        <taxon>Fulvimarina</taxon>
    </lineage>
</organism>
<dbReference type="SUPFAM" id="SSF52172">
    <property type="entry name" value="CheY-like"/>
    <property type="match status" value="1"/>
</dbReference>
<dbReference type="Gene3D" id="3.40.50.2300">
    <property type="match status" value="1"/>
</dbReference>
<dbReference type="GO" id="GO:0000160">
    <property type="term" value="P:phosphorelay signal transduction system"/>
    <property type="evidence" value="ECO:0007669"/>
    <property type="project" value="InterPro"/>
</dbReference>
<dbReference type="PROSITE" id="PS50110">
    <property type="entry name" value="RESPONSE_REGULATORY"/>
    <property type="match status" value="1"/>
</dbReference>
<feature type="domain" description="Response regulatory" evidence="2">
    <location>
        <begin position="11"/>
        <end position="119"/>
    </location>
</feature>
<keyword evidence="4" id="KW-1185">Reference proteome</keyword>
<accession>Q0G0Q2</accession>
<comment type="caution">
    <text evidence="3">The sequence shown here is derived from an EMBL/GenBank/DDBJ whole genome shotgun (WGS) entry which is preliminary data.</text>
</comment>
<dbReference type="Proteomes" id="UP000004310">
    <property type="component" value="Unassembled WGS sequence"/>
</dbReference>
<dbReference type="STRING" id="217511.GCA_001463845_02008"/>
<name>Q0G0Q2_9HYPH</name>
<dbReference type="eggNOG" id="COG0784">
    <property type="taxonomic scope" value="Bacteria"/>
</dbReference>
<dbReference type="AlphaFoldDB" id="Q0G0Q2"/>
<gene>
    <name evidence="3" type="ORF">FP2506_18654</name>
</gene>
<dbReference type="HOGENOM" id="CLU_000445_69_11_5"/>